<evidence type="ECO:0000313" key="3">
    <source>
        <dbReference type="EMBL" id="PWI67427.1"/>
    </source>
</evidence>
<reference evidence="3" key="1">
    <citation type="submission" date="2015-05" db="EMBL/GenBank/DDBJ databases">
        <authorList>
            <person name="Wang D.B."/>
            <person name="Wang M."/>
        </authorList>
    </citation>
    <scope>NUCLEOTIDE SEQUENCE</scope>
    <source>
        <strain evidence="3">36-1</strain>
    </source>
</reference>
<dbReference type="Proteomes" id="UP000245956">
    <property type="component" value="Unassembled WGS sequence"/>
</dbReference>
<keyword evidence="5" id="KW-1185">Reference proteome</keyword>
<sequence>MGGNGFYKYRCKYFMSHNCPNWVWVANSPCASCLADGRENEQAKMPAWATISRDIVAPRVRDGVLQYVVMELVPPTEPGETWTLRDKAPPAVPVTSAMPDSTGLVSAFFAVAPMSELAEMRLGNRLLVHSEPSNSLCETFHWRMAPPTPDWIELSETIIAANGGGRTTRQLEQKWPVCSETLCSSGRRQTWQQAQGLVEARAAAGRLPRSNGQPKDVRRGRGCLINCQRRAYGTSQAQLCYQIAPTSQRRRTHAQWGPEDTPATPAKLQPTREMTTRAGAPAREGTAGTQQGGVAVGADVNRIEFLPVDVFVTGSGHRLELLLDGRPTTGTQPTWGGHLRRANPAAAGPPVPSFPTRTRTRPRHGRSAATGFRALSSSSIPLTHIATNAQSCPDAVACPFGWAAAGWRVRTCIAHPEADATQAEAWNGGSSMAKRGAVPRSDLTSRGGDACSCSGLQRLGLGSSGTLM</sequence>
<organism evidence="3 4">
    <name type="scientific">Purpureocillium lilacinum</name>
    <name type="common">Paecilomyces lilacinus</name>
    <dbReference type="NCBI Taxonomy" id="33203"/>
    <lineage>
        <taxon>Eukaryota</taxon>
        <taxon>Fungi</taxon>
        <taxon>Dikarya</taxon>
        <taxon>Ascomycota</taxon>
        <taxon>Pezizomycotina</taxon>
        <taxon>Sordariomycetes</taxon>
        <taxon>Hypocreomycetidae</taxon>
        <taxon>Hypocreales</taxon>
        <taxon>Ophiocordycipitaceae</taxon>
        <taxon>Purpureocillium</taxon>
    </lineage>
</organism>
<name>A0A2U3DYW2_PURLI</name>
<reference evidence="3 4" key="2">
    <citation type="journal article" date="2016" name="Front. Microbiol.">
        <title>Genome and transcriptome sequences reveal the specific parasitism of the nematophagous Purpureocillium lilacinum 36-1.</title>
        <authorList>
            <person name="Xie J."/>
            <person name="Li S."/>
            <person name="Mo C."/>
            <person name="Xiao X."/>
            <person name="Peng D."/>
            <person name="Wang G."/>
            <person name="Xiao Y."/>
        </authorList>
    </citation>
    <scope>NUCLEOTIDE SEQUENCE [LARGE SCALE GENOMIC DNA]</scope>
    <source>
        <strain evidence="3 4">36-1</strain>
    </source>
</reference>
<proteinExistence type="predicted"/>
<evidence type="ECO:0000313" key="4">
    <source>
        <dbReference type="Proteomes" id="UP000245956"/>
    </source>
</evidence>
<reference evidence="2 5" key="4">
    <citation type="journal article" date="2024" name="Microbiol. Resour. Announc.">
        <title>Genome annotations for the ascomycete fungi Trichoderma harzianum, Trichoderma aggressivum, and Purpureocillium lilacinum.</title>
        <authorList>
            <person name="Beijen E.P.W."/>
            <person name="Ohm R.A."/>
        </authorList>
    </citation>
    <scope>NUCLEOTIDE SEQUENCE [LARGE SCALE GENOMIC DNA]</scope>
    <source>
        <strain evidence="2 5">CBS 150709</strain>
    </source>
</reference>
<dbReference type="Proteomes" id="UP001287286">
    <property type="component" value="Unassembled WGS sequence"/>
</dbReference>
<dbReference type="EMBL" id="JAWRVI010000002">
    <property type="protein sequence ID" value="KAK4094942.1"/>
    <property type="molecule type" value="Genomic_DNA"/>
</dbReference>
<protein>
    <submittedName>
        <fullName evidence="3">Uncharacterized protein</fullName>
    </submittedName>
</protein>
<dbReference type="EMBL" id="LCWV01000019">
    <property type="protein sequence ID" value="PWI67427.1"/>
    <property type="molecule type" value="Genomic_DNA"/>
</dbReference>
<evidence type="ECO:0000313" key="5">
    <source>
        <dbReference type="Proteomes" id="UP001287286"/>
    </source>
</evidence>
<accession>A0A2U3DYW2</accession>
<evidence type="ECO:0000313" key="2">
    <source>
        <dbReference type="EMBL" id="KAK4094942.1"/>
    </source>
</evidence>
<comment type="caution">
    <text evidence="3">The sequence shown here is derived from an EMBL/GenBank/DDBJ whole genome shotgun (WGS) entry which is preliminary data.</text>
</comment>
<gene>
    <name evidence="3" type="ORF">PCL_03195</name>
    <name evidence="2" type="ORF">Purlil1_638</name>
</gene>
<reference evidence="2" key="3">
    <citation type="submission" date="2023-11" db="EMBL/GenBank/DDBJ databases">
        <authorList>
            <person name="Beijen E."/>
            <person name="Ohm R.A."/>
        </authorList>
    </citation>
    <scope>NUCLEOTIDE SEQUENCE</scope>
    <source>
        <strain evidence="2">CBS 150709</strain>
    </source>
</reference>
<evidence type="ECO:0000256" key="1">
    <source>
        <dbReference type="SAM" id="MobiDB-lite"/>
    </source>
</evidence>
<feature type="region of interest" description="Disordered" evidence="1">
    <location>
        <begin position="341"/>
        <end position="369"/>
    </location>
</feature>
<dbReference type="AlphaFoldDB" id="A0A2U3DYW2"/>
<feature type="region of interest" description="Disordered" evidence="1">
    <location>
        <begin position="251"/>
        <end position="292"/>
    </location>
</feature>